<dbReference type="InterPro" id="IPR011527">
    <property type="entry name" value="ABC1_TM_dom"/>
</dbReference>
<reference evidence="14" key="1">
    <citation type="journal article" date="2020" name="New Phytol.">
        <title>Comparative genomics reveals dynamic genome evolution in host specialist ectomycorrhizal fungi.</title>
        <authorList>
            <person name="Lofgren L.A."/>
            <person name="Nguyen N.H."/>
            <person name="Vilgalys R."/>
            <person name="Ruytinx J."/>
            <person name="Liao H.L."/>
            <person name="Branco S."/>
            <person name="Kuo A."/>
            <person name="LaButti K."/>
            <person name="Lipzen A."/>
            <person name="Andreopoulos W."/>
            <person name="Pangilinan J."/>
            <person name="Riley R."/>
            <person name="Hundley H."/>
            <person name="Na H."/>
            <person name="Barry K."/>
            <person name="Grigoriev I.V."/>
            <person name="Stajich J.E."/>
            <person name="Kennedy P.G."/>
        </authorList>
    </citation>
    <scope>NUCLEOTIDE SEQUENCE</scope>
    <source>
        <strain evidence="14">S12</strain>
    </source>
</reference>
<evidence type="ECO:0000259" key="12">
    <source>
        <dbReference type="PROSITE" id="PS50893"/>
    </source>
</evidence>
<dbReference type="OrthoDB" id="6500128at2759"/>
<dbReference type="FunFam" id="1.20.1560.10:FF:000061">
    <property type="entry name" value="ATP-binding cassette transporter YOR1"/>
    <property type="match status" value="1"/>
</dbReference>
<dbReference type="InterPro" id="IPR003439">
    <property type="entry name" value="ABC_transporter-like_ATP-bd"/>
</dbReference>
<feature type="transmembrane region" description="Helical" evidence="11">
    <location>
        <begin position="942"/>
        <end position="963"/>
    </location>
</feature>
<keyword evidence="9 11" id="KW-0472">Membrane</keyword>
<dbReference type="PROSITE" id="PS50893">
    <property type="entry name" value="ABC_TRANSPORTER_2"/>
    <property type="match status" value="2"/>
</dbReference>
<protein>
    <submittedName>
        <fullName evidence="14">ABC protein</fullName>
    </submittedName>
</protein>
<dbReference type="SUPFAM" id="SSF90123">
    <property type="entry name" value="ABC transporter transmembrane region"/>
    <property type="match status" value="2"/>
</dbReference>
<keyword evidence="3" id="KW-0813">Transport</keyword>
<dbReference type="Gene3D" id="1.20.1560.10">
    <property type="entry name" value="ABC transporter type 1, transmembrane domain"/>
    <property type="match status" value="2"/>
</dbReference>
<dbReference type="GO" id="GO:0140359">
    <property type="term" value="F:ABC-type transporter activity"/>
    <property type="evidence" value="ECO:0007669"/>
    <property type="project" value="InterPro"/>
</dbReference>
<gene>
    <name evidence="14" type="ORF">HD556DRAFT_1261442</name>
</gene>
<dbReference type="GO" id="GO:0016887">
    <property type="term" value="F:ATP hydrolysis activity"/>
    <property type="evidence" value="ECO:0007669"/>
    <property type="project" value="InterPro"/>
</dbReference>
<comment type="similarity">
    <text evidence="2">Belongs to the ABC transporter superfamily. ABCC family. Conjugate transporter (TC 3.A.1.208) subfamily.</text>
</comment>
<evidence type="ECO:0000256" key="11">
    <source>
        <dbReference type="SAM" id="Phobius"/>
    </source>
</evidence>
<proteinExistence type="inferred from homology"/>
<dbReference type="FunFam" id="3.40.50.300:FF:000997">
    <property type="entry name" value="Multidrug resistance-associated protein 1"/>
    <property type="match status" value="1"/>
</dbReference>
<dbReference type="Pfam" id="PF00005">
    <property type="entry name" value="ABC_tran"/>
    <property type="match status" value="2"/>
</dbReference>
<feature type="transmembrane region" description="Helical" evidence="11">
    <location>
        <begin position="354"/>
        <end position="374"/>
    </location>
</feature>
<dbReference type="SMART" id="SM00382">
    <property type="entry name" value="AAA"/>
    <property type="match status" value="2"/>
</dbReference>
<dbReference type="CDD" id="cd03244">
    <property type="entry name" value="ABCC_MRP_domain2"/>
    <property type="match status" value="1"/>
</dbReference>
<evidence type="ECO:0000256" key="10">
    <source>
        <dbReference type="SAM" id="MobiDB-lite"/>
    </source>
</evidence>
<dbReference type="PANTHER" id="PTHR24223:SF456">
    <property type="entry name" value="MULTIDRUG RESISTANCE-ASSOCIATED PROTEIN LETHAL(2)03659"/>
    <property type="match status" value="1"/>
</dbReference>
<feature type="transmembrane region" description="Helical" evidence="11">
    <location>
        <begin position="1036"/>
        <end position="1055"/>
    </location>
</feature>
<evidence type="ECO:0000256" key="4">
    <source>
        <dbReference type="ARBA" id="ARBA00022692"/>
    </source>
</evidence>
<organism evidence="14 15">
    <name type="scientific">Suillus plorans</name>
    <dbReference type="NCBI Taxonomy" id="116603"/>
    <lineage>
        <taxon>Eukaryota</taxon>
        <taxon>Fungi</taxon>
        <taxon>Dikarya</taxon>
        <taxon>Basidiomycota</taxon>
        <taxon>Agaricomycotina</taxon>
        <taxon>Agaricomycetes</taxon>
        <taxon>Agaricomycetidae</taxon>
        <taxon>Boletales</taxon>
        <taxon>Suillineae</taxon>
        <taxon>Suillaceae</taxon>
        <taxon>Suillus</taxon>
    </lineage>
</organism>
<accession>A0A9P7DW80</accession>
<evidence type="ECO:0000256" key="5">
    <source>
        <dbReference type="ARBA" id="ARBA00022741"/>
    </source>
</evidence>
<dbReference type="GO" id="GO:0016020">
    <property type="term" value="C:membrane"/>
    <property type="evidence" value="ECO:0007669"/>
    <property type="project" value="UniProtKB-SubCell"/>
</dbReference>
<evidence type="ECO:0000256" key="1">
    <source>
        <dbReference type="ARBA" id="ARBA00004141"/>
    </source>
</evidence>
<evidence type="ECO:0000259" key="13">
    <source>
        <dbReference type="PROSITE" id="PS50929"/>
    </source>
</evidence>
<keyword evidence="5" id="KW-0547">Nucleotide-binding</keyword>
<evidence type="ECO:0000256" key="2">
    <source>
        <dbReference type="ARBA" id="ARBA00009726"/>
    </source>
</evidence>
<name>A0A9P7DW80_9AGAM</name>
<dbReference type="SUPFAM" id="SSF52540">
    <property type="entry name" value="P-loop containing nucleoside triphosphate hydrolases"/>
    <property type="match status" value="2"/>
</dbReference>
<dbReference type="InterPro" id="IPR003593">
    <property type="entry name" value="AAA+_ATPase"/>
</dbReference>
<sequence>MTMCIYNRPMVLRIFLSKPGPVFAVPISFRMNSQLSEESTKGDKEKVEEIKGANPQPLNLQLDTGDEYTNFRRKWWQLWLPKDPPPPAPPSLEDAALTPLANASIFSQLTYSWVTDITILGYQRTLQASDLYKMDPSRESAVLATKLEAAWQQRVKAAAEWNARLESGELRPSLLKRTGWAMRAISRNDQKQGATWSERYAASQNRWRESEGRKEASLAWALNDVFRGMFWIGGIFKVFGDTAQLMGPIVLRQIILFAQERSAAIIAGTPGPNIGRGVAMAFGLFGLTVVASICTHQFFWRSMATGVLARAALITCIYERGVNLTGKARVKINNATLVNHISTDVSRVDACAQWFHAAWTAPIQVTVCLIILLTELGPSALAGFSLFILMIPIQQWLMTLQHRIRLVSMQWTDQRAKVLLEVLGAMRVVKYFSYEVPFLQRIFDLRKKELHGIRWILHLTSANLALATSLPVLATTLAFVTYTLTAHDFNVAVIFSSLSLFQLLRQPMMFMPRALSAIPDASSALQRLTRVFHAELISENTLLIDKDQELALLTKDATFEWESYERDSGEAFSSKGVRGGPSRGKGRSVKEDMAKEKPAPGKDTPPFQVKNVTMTIPRGQLVAVVGPVGSGKSSLLQGLIGEMRKVSGHVSFGGRVGYCPQTAWIQNATLRDNITFGQPFEEDRYWRVIETACLLPDLQLLPDGDLTEIGEKGINLSGGQKQRVNIARALYFEPEIVIFDDPLSAGELLDAHVGKSLFQDAIVGALRNRGITVILVTHAIHFLSQVDYIYTLNNGVITESGTYEDLVSQGGDFARLDLEFGGHTSEGEDADQEDQEVTPQTGITIEDVKLKSERARERASGSGKLEGRLIVKEKRSTGSVSWGVYWTYLAAGRGSITVPLLVLFMLAMQGSQILNSYTLVWWEANKFDRPNSFYQTLYGCLGIAQAIFMCLLGAGMDFISYYASQSLHHKSVRNVFHASMSFFDTTPMGRILSIFGKDIDGIDNQLPQSTRLLVIMLSSVIGSVIIVSILEPYFVIAVFFIAIGYGYFAAFYRAGAREVKRLDSMLRSLLYAHFSETLTGLPTIRSYGEMKRFIAANRYYIDLEDRALFLVVTNQRQVTFKWLAMRLDFMGAILVFLVALLAVIDVSGINAAQIGLVLTYTTSLSQMCSLVTRQTADVENYMNSVERLVQYVAGDTVPQEAPYEIEERGPPTQWPEHGAVEFNDVKMAYRPGLPNVLKGISIKIRGGEKIGVVGRTGAGKSSLMLALFRIVEVSDGSITIDGVDISTLGLKDLRSKISIIPQDPLLFSGTIRSNLDPFSQHSDAVLWDALHRSCLLDSSTTSKQSSSSDGVGSEQAPTNRYDLDSTIESEGANLSVGERSLLSLARALVKDCKVVVLDEATASVDLDTDSQIQHTIQTEFQDRTLLCIAHRLRTIISYDRILVLDAGLVAEFDTPSNLFKMEGSLFRGMCERSNISLKDILESSKQL</sequence>
<feature type="compositionally biased region" description="Basic and acidic residues" evidence="10">
    <location>
        <begin position="588"/>
        <end position="600"/>
    </location>
</feature>
<evidence type="ECO:0000256" key="8">
    <source>
        <dbReference type="ARBA" id="ARBA00023026"/>
    </source>
</evidence>
<dbReference type="GO" id="GO:0005524">
    <property type="term" value="F:ATP binding"/>
    <property type="evidence" value="ECO:0007669"/>
    <property type="project" value="UniProtKB-KW"/>
</dbReference>
<dbReference type="InterPro" id="IPR050173">
    <property type="entry name" value="ABC_transporter_C-like"/>
</dbReference>
<dbReference type="RefSeq" id="XP_041166369.1">
    <property type="nucleotide sequence ID" value="XM_041299055.1"/>
</dbReference>
<feature type="transmembrane region" description="Helical" evidence="11">
    <location>
        <begin position="1012"/>
        <end position="1030"/>
    </location>
</feature>
<keyword evidence="4 11" id="KW-0812">Transmembrane</keyword>
<evidence type="ECO:0000256" key="9">
    <source>
        <dbReference type="ARBA" id="ARBA00023136"/>
    </source>
</evidence>
<keyword evidence="7 11" id="KW-1133">Transmembrane helix</keyword>
<dbReference type="CDD" id="cd18606">
    <property type="entry name" value="ABC_6TM_YOR1_D2_like"/>
    <property type="match status" value="1"/>
</dbReference>
<feature type="transmembrane region" description="Helical" evidence="11">
    <location>
        <begin position="278"/>
        <end position="300"/>
    </location>
</feature>
<feature type="transmembrane region" description="Helical" evidence="11">
    <location>
        <begin position="1123"/>
        <end position="1144"/>
    </location>
</feature>
<dbReference type="CDD" id="cd18597">
    <property type="entry name" value="ABC_6TM_YOR1_D1_like"/>
    <property type="match status" value="1"/>
</dbReference>
<dbReference type="Proteomes" id="UP000719766">
    <property type="component" value="Unassembled WGS sequence"/>
</dbReference>
<feature type="domain" description="ABC transmembrane type-1" evidence="13">
    <location>
        <begin position="900"/>
        <end position="1180"/>
    </location>
</feature>
<dbReference type="Gene3D" id="3.40.50.300">
    <property type="entry name" value="P-loop containing nucleotide triphosphate hydrolases"/>
    <property type="match status" value="2"/>
</dbReference>
<dbReference type="PROSITE" id="PS00211">
    <property type="entry name" value="ABC_TRANSPORTER_1"/>
    <property type="match status" value="2"/>
</dbReference>
<dbReference type="PANTHER" id="PTHR24223">
    <property type="entry name" value="ATP-BINDING CASSETTE SUB-FAMILY C"/>
    <property type="match status" value="1"/>
</dbReference>
<feature type="domain" description="ABC transporter" evidence="12">
    <location>
        <begin position="1220"/>
        <end position="1471"/>
    </location>
</feature>
<dbReference type="Pfam" id="PF00664">
    <property type="entry name" value="ABC_membrane"/>
    <property type="match status" value="2"/>
</dbReference>
<evidence type="ECO:0000256" key="6">
    <source>
        <dbReference type="ARBA" id="ARBA00022840"/>
    </source>
</evidence>
<feature type="domain" description="ABC transporter" evidence="12">
    <location>
        <begin position="588"/>
        <end position="819"/>
    </location>
</feature>
<evidence type="ECO:0000313" key="15">
    <source>
        <dbReference type="Proteomes" id="UP000719766"/>
    </source>
</evidence>
<dbReference type="FunFam" id="1.20.1560.10:FF:000010">
    <property type="entry name" value="Multidrug resistance-associated ABC transporter"/>
    <property type="match status" value="1"/>
</dbReference>
<dbReference type="EMBL" id="JABBWE010000003">
    <property type="protein sequence ID" value="KAG1804754.1"/>
    <property type="molecule type" value="Genomic_DNA"/>
</dbReference>
<dbReference type="CDD" id="cd03250">
    <property type="entry name" value="ABCC_MRP_domain1"/>
    <property type="match status" value="1"/>
</dbReference>
<evidence type="ECO:0000256" key="7">
    <source>
        <dbReference type="ARBA" id="ARBA00022989"/>
    </source>
</evidence>
<keyword evidence="15" id="KW-1185">Reference proteome</keyword>
<dbReference type="FunFam" id="3.40.50.300:FF:000565">
    <property type="entry name" value="ABC bile acid transporter"/>
    <property type="match status" value="1"/>
</dbReference>
<feature type="transmembrane region" description="Helical" evidence="11">
    <location>
        <begin position="380"/>
        <end position="400"/>
    </location>
</feature>
<feature type="domain" description="ABC transmembrane type-1" evidence="13">
    <location>
        <begin position="231"/>
        <end position="520"/>
    </location>
</feature>
<dbReference type="InterPro" id="IPR036640">
    <property type="entry name" value="ABC1_TM_sf"/>
</dbReference>
<feature type="region of interest" description="Disordered" evidence="10">
    <location>
        <begin position="570"/>
        <end position="608"/>
    </location>
</feature>
<evidence type="ECO:0000256" key="3">
    <source>
        <dbReference type="ARBA" id="ARBA00022448"/>
    </source>
</evidence>
<comment type="caution">
    <text evidence="14">The sequence shown here is derived from an EMBL/GenBank/DDBJ whole genome shotgun (WGS) entry which is preliminary data.</text>
</comment>
<dbReference type="GeneID" id="64592819"/>
<keyword evidence="8" id="KW-0843">Virulence</keyword>
<feature type="transmembrane region" description="Helical" evidence="11">
    <location>
        <begin position="486"/>
        <end position="504"/>
    </location>
</feature>
<keyword evidence="6" id="KW-0067">ATP-binding</keyword>
<feature type="compositionally biased region" description="Low complexity" evidence="10">
    <location>
        <begin position="1339"/>
        <end position="1353"/>
    </location>
</feature>
<feature type="region of interest" description="Disordered" evidence="10">
    <location>
        <begin position="1339"/>
        <end position="1364"/>
    </location>
</feature>
<feature type="transmembrane region" description="Helical" evidence="11">
    <location>
        <begin position="455"/>
        <end position="480"/>
    </location>
</feature>
<dbReference type="InterPro" id="IPR017871">
    <property type="entry name" value="ABC_transporter-like_CS"/>
</dbReference>
<dbReference type="InterPro" id="IPR027417">
    <property type="entry name" value="P-loop_NTPase"/>
</dbReference>
<dbReference type="PROSITE" id="PS50929">
    <property type="entry name" value="ABC_TM1F"/>
    <property type="match status" value="2"/>
</dbReference>
<comment type="subcellular location">
    <subcellularLocation>
        <location evidence="1">Membrane</location>
        <topology evidence="1">Multi-pass membrane protein</topology>
    </subcellularLocation>
</comment>
<evidence type="ECO:0000313" key="14">
    <source>
        <dbReference type="EMBL" id="KAG1804754.1"/>
    </source>
</evidence>